<evidence type="ECO:0000313" key="2">
    <source>
        <dbReference type="Proteomes" id="UP000005239"/>
    </source>
</evidence>
<protein>
    <submittedName>
        <fullName evidence="1">Uncharacterized protein</fullName>
    </submittedName>
</protein>
<reference evidence="2" key="1">
    <citation type="journal article" date="2008" name="Nat. Genet.">
        <title>The Pristionchus pacificus genome provides a unique perspective on nematode lifestyle and parasitism.</title>
        <authorList>
            <person name="Dieterich C."/>
            <person name="Clifton S.W."/>
            <person name="Schuster L.N."/>
            <person name="Chinwalla A."/>
            <person name="Delehaunty K."/>
            <person name="Dinkelacker I."/>
            <person name="Fulton L."/>
            <person name="Fulton R."/>
            <person name="Godfrey J."/>
            <person name="Minx P."/>
            <person name="Mitreva M."/>
            <person name="Roeseler W."/>
            <person name="Tian H."/>
            <person name="Witte H."/>
            <person name="Yang S.P."/>
            <person name="Wilson R.K."/>
            <person name="Sommer R.J."/>
        </authorList>
    </citation>
    <scope>NUCLEOTIDE SEQUENCE [LARGE SCALE GENOMIC DNA]</scope>
    <source>
        <strain evidence="2">PS312</strain>
    </source>
</reference>
<organism evidence="1 2">
    <name type="scientific">Pristionchus pacificus</name>
    <name type="common">Parasitic nematode worm</name>
    <dbReference type="NCBI Taxonomy" id="54126"/>
    <lineage>
        <taxon>Eukaryota</taxon>
        <taxon>Metazoa</taxon>
        <taxon>Ecdysozoa</taxon>
        <taxon>Nematoda</taxon>
        <taxon>Chromadorea</taxon>
        <taxon>Rhabditida</taxon>
        <taxon>Rhabditina</taxon>
        <taxon>Diplogasteromorpha</taxon>
        <taxon>Diplogasteroidea</taxon>
        <taxon>Neodiplogasteridae</taxon>
        <taxon>Pristionchus</taxon>
    </lineage>
</organism>
<keyword evidence="2" id="KW-1185">Reference proteome</keyword>
<sequence>MDEAVLEGEVGAAMLRNVVDGIVDVGAVLVDVVVVIALIEDDGHVKDGTESKNIGEEIRHTFTWTPPEELEDLPRHTRILLVGLLQRQEAPISDIDVSDVIAHRCAEYPGKEDTVADRLTAMASRRSLSNNVVQHCWFDARQPYSKGKTNRKYSIEKRRTAR</sequence>
<proteinExistence type="predicted"/>
<accession>A0A8R1Z1R3</accession>
<reference evidence="1" key="2">
    <citation type="submission" date="2022-06" db="UniProtKB">
        <authorList>
            <consortium name="EnsemblMetazoa"/>
        </authorList>
    </citation>
    <scope>IDENTIFICATION</scope>
    <source>
        <strain evidence="1">PS312</strain>
    </source>
</reference>
<name>A0A2A6D2J8_PRIPA</name>
<dbReference type="EnsemblMetazoa" id="PPA45942.1">
    <property type="protein sequence ID" value="PPA45942.1"/>
    <property type="gene ID" value="WBGene00284311"/>
</dbReference>
<gene>
    <name evidence="1" type="primary">WBGene00284311</name>
</gene>
<accession>A0A2A6D2J8</accession>
<dbReference type="AlphaFoldDB" id="A0A2A6D2J8"/>
<evidence type="ECO:0000313" key="1">
    <source>
        <dbReference type="EnsemblMetazoa" id="PPA45942.1"/>
    </source>
</evidence>
<dbReference type="Proteomes" id="UP000005239">
    <property type="component" value="Unassembled WGS sequence"/>
</dbReference>